<dbReference type="NCBIfam" id="TIGR01640">
    <property type="entry name" value="F_box_assoc_1"/>
    <property type="match status" value="1"/>
</dbReference>
<dbReference type="EMBL" id="CAMAPF010000138">
    <property type="protein sequence ID" value="CAH9106627.1"/>
    <property type="molecule type" value="Genomic_DNA"/>
</dbReference>
<organism evidence="4 5">
    <name type="scientific">Cuscuta epithymum</name>
    <dbReference type="NCBI Taxonomy" id="186058"/>
    <lineage>
        <taxon>Eukaryota</taxon>
        <taxon>Viridiplantae</taxon>
        <taxon>Streptophyta</taxon>
        <taxon>Embryophyta</taxon>
        <taxon>Tracheophyta</taxon>
        <taxon>Spermatophyta</taxon>
        <taxon>Magnoliopsida</taxon>
        <taxon>eudicotyledons</taxon>
        <taxon>Gunneridae</taxon>
        <taxon>Pentapetalae</taxon>
        <taxon>asterids</taxon>
        <taxon>lamiids</taxon>
        <taxon>Solanales</taxon>
        <taxon>Convolvulaceae</taxon>
        <taxon>Cuscuteae</taxon>
        <taxon>Cuscuta</taxon>
        <taxon>Cuscuta subgen. Cuscuta</taxon>
    </lineage>
</organism>
<dbReference type="Pfam" id="PF08268">
    <property type="entry name" value="FBA_3"/>
    <property type="match status" value="1"/>
</dbReference>
<dbReference type="InterPro" id="IPR050796">
    <property type="entry name" value="SCF_F-box_component"/>
</dbReference>
<gene>
    <name evidence="3" type="ORF">CEPIT_LOCUS17673</name>
    <name evidence="4" type="ORF">CEPIT_LOCUS39944</name>
</gene>
<dbReference type="InterPro" id="IPR017451">
    <property type="entry name" value="F-box-assoc_interact_dom"/>
</dbReference>
<protein>
    <recommendedName>
        <fullName evidence="6">F-box domain-containing protein</fullName>
    </recommendedName>
</protein>
<dbReference type="PANTHER" id="PTHR31672">
    <property type="entry name" value="BNACNNG10540D PROTEIN"/>
    <property type="match status" value="1"/>
</dbReference>
<dbReference type="Proteomes" id="UP001152523">
    <property type="component" value="Unassembled WGS sequence"/>
</dbReference>
<name>A0AAV0G3G2_9ASTE</name>
<dbReference type="EMBL" id="CAMAPF010001042">
    <property type="protein sequence ID" value="CAH9142497.1"/>
    <property type="molecule type" value="Genomic_DNA"/>
</dbReference>
<sequence>MDLRNPKKRSNFLLLKQKKEVAEDEPKNRFGCLPPEIVKDILSRLPSVKSVFQVRSVCHLWELWSHDPHVFRMHFSRSSSTGSKLIYFYSIPEGELHFVEFSDINEKGLIASKIKNAFVDLTPKSFSVLGSCNGIMFLEDLHNSKWKCLYNPFTRDYKLVPELDTEYESMSYSYWAAYHPVTEEYKVFAIHTTFDLECRSIASVYSVSKNEWTRIGEFPFEVRRSGNEGGLVNGRLHWLTVQNNGILSPFPNITSIDFADYSVKEVPMPAEVIFRKSKRSQLVVLWGCLSIGVRRIDSRMHIWVMKTYGMESSWVKQYVFGSEFLKFDRNWRSRGDEMLQIVCVLNNEEILLAYNRFGDGTLISYNFVTKSYKTLTFGGRPSTTMVKAICDTCCWST</sequence>
<feature type="domain" description="F-box associated beta-propeller type 3" evidence="1">
    <location>
        <begin position="110"/>
        <end position="383"/>
    </location>
</feature>
<reference evidence="4" key="1">
    <citation type="submission" date="2022-07" db="EMBL/GenBank/DDBJ databases">
        <authorList>
            <person name="Macas J."/>
            <person name="Novak P."/>
            <person name="Neumann P."/>
        </authorList>
    </citation>
    <scope>NUCLEOTIDE SEQUENCE</scope>
</reference>
<dbReference type="PANTHER" id="PTHR31672:SF13">
    <property type="entry name" value="F-BOX PROTEIN CPR30-LIKE"/>
    <property type="match status" value="1"/>
</dbReference>
<dbReference type="InterPro" id="IPR036047">
    <property type="entry name" value="F-box-like_dom_sf"/>
</dbReference>
<dbReference type="EMBL" id="CAMAPF010000138">
    <property type="protein sequence ID" value="CAH9106629.1"/>
    <property type="molecule type" value="Genomic_DNA"/>
</dbReference>
<evidence type="ECO:0008006" key="6">
    <source>
        <dbReference type="Google" id="ProtNLM"/>
    </source>
</evidence>
<dbReference type="Gene3D" id="1.20.1280.50">
    <property type="match status" value="1"/>
</dbReference>
<comment type="caution">
    <text evidence="4">The sequence shown here is derived from an EMBL/GenBank/DDBJ whole genome shotgun (WGS) entry which is preliminary data.</text>
</comment>
<evidence type="ECO:0000313" key="5">
    <source>
        <dbReference type="Proteomes" id="UP001152523"/>
    </source>
</evidence>
<feature type="domain" description="F-box" evidence="2">
    <location>
        <begin position="31"/>
        <end position="73"/>
    </location>
</feature>
<accession>A0AAV0G3G2</accession>
<evidence type="ECO:0000259" key="2">
    <source>
        <dbReference type="Pfam" id="PF12937"/>
    </source>
</evidence>
<evidence type="ECO:0000259" key="1">
    <source>
        <dbReference type="Pfam" id="PF08268"/>
    </source>
</evidence>
<proteinExistence type="predicted"/>
<evidence type="ECO:0000313" key="4">
    <source>
        <dbReference type="EMBL" id="CAH9142497.1"/>
    </source>
</evidence>
<evidence type="ECO:0000313" key="3">
    <source>
        <dbReference type="EMBL" id="CAH9106627.1"/>
    </source>
</evidence>
<keyword evidence="5" id="KW-1185">Reference proteome</keyword>
<dbReference type="InterPro" id="IPR013187">
    <property type="entry name" value="F-box-assoc_dom_typ3"/>
</dbReference>
<dbReference type="EMBL" id="CAMAPF010001042">
    <property type="protein sequence ID" value="CAH9142498.1"/>
    <property type="molecule type" value="Genomic_DNA"/>
</dbReference>
<dbReference type="Pfam" id="PF12937">
    <property type="entry name" value="F-box-like"/>
    <property type="match status" value="1"/>
</dbReference>
<dbReference type="AlphaFoldDB" id="A0AAV0G3G2"/>
<dbReference type="SUPFAM" id="SSF81383">
    <property type="entry name" value="F-box domain"/>
    <property type="match status" value="1"/>
</dbReference>
<dbReference type="InterPro" id="IPR001810">
    <property type="entry name" value="F-box_dom"/>
</dbReference>